<keyword evidence="2 5" id="KW-0808">Transferase</keyword>
<comment type="catalytic activity">
    <reaction evidence="4 5">
        <text>L-glutaminyl-[peptide chain release factor] + S-adenosyl-L-methionine = N(5)-methyl-L-glutaminyl-[peptide chain release factor] + S-adenosyl-L-homocysteine + H(+)</text>
        <dbReference type="Rhea" id="RHEA:42896"/>
        <dbReference type="Rhea" id="RHEA-COMP:10271"/>
        <dbReference type="Rhea" id="RHEA-COMP:10272"/>
        <dbReference type="ChEBI" id="CHEBI:15378"/>
        <dbReference type="ChEBI" id="CHEBI:30011"/>
        <dbReference type="ChEBI" id="CHEBI:57856"/>
        <dbReference type="ChEBI" id="CHEBI:59789"/>
        <dbReference type="ChEBI" id="CHEBI:61891"/>
        <dbReference type="EC" id="2.1.1.297"/>
    </reaction>
</comment>
<evidence type="ECO:0000259" key="6">
    <source>
        <dbReference type="Pfam" id="PF05175"/>
    </source>
</evidence>
<dbReference type="GO" id="GO:0003676">
    <property type="term" value="F:nucleic acid binding"/>
    <property type="evidence" value="ECO:0007669"/>
    <property type="project" value="InterPro"/>
</dbReference>
<reference evidence="8" key="1">
    <citation type="journal article" date="2021" name="PeerJ">
        <title>Extensive microbial diversity within the chicken gut microbiome revealed by metagenomics and culture.</title>
        <authorList>
            <person name="Gilroy R."/>
            <person name="Ravi A."/>
            <person name="Getino M."/>
            <person name="Pursley I."/>
            <person name="Horton D.L."/>
            <person name="Alikhan N.F."/>
            <person name="Baker D."/>
            <person name="Gharbi K."/>
            <person name="Hall N."/>
            <person name="Watson M."/>
            <person name="Adriaenssens E.M."/>
            <person name="Foster-Nyarko E."/>
            <person name="Jarju S."/>
            <person name="Secka A."/>
            <person name="Antonio M."/>
            <person name="Oren A."/>
            <person name="Chaudhuri R.R."/>
            <person name="La Ragione R."/>
            <person name="Hildebrand F."/>
            <person name="Pallen M.J."/>
        </authorList>
    </citation>
    <scope>NUCLEOTIDE SEQUENCE</scope>
    <source>
        <strain evidence="8">CHK196-7946</strain>
    </source>
</reference>
<feature type="domain" description="Methyltransferase small" evidence="6">
    <location>
        <begin position="128"/>
        <end position="205"/>
    </location>
</feature>
<evidence type="ECO:0000256" key="5">
    <source>
        <dbReference type="HAMAP-Rule" id="MF_02126"/>
    </source>
</evidence>
<dbReference type="InterPro" id="IPR050320">
    <property type="entry name" value="N5-glutamine_MTase"/>
</dbReference>
<dbReference type="InterPro" id="IPR002052">
    <property type="entry name" value="DNA_methylase_N6_adenine_CS"/>
</dbReference>
<dbReference type="PANTHER" id="PTHR18895">
    <property type="entry name" value="HEMK METHYLTRANSFERASE"/>
    <property type="match status" value="1"/>
</dbReference>
<evidence type="ECO:0000259" key="7">
    <source>
        <dbReference type="Pfam" id="PF17827"/>
    </source>
</evidence>
<keyword evidence="1 5" id="KW-0489">Methyltransferase</keyword>
<dbReference type="InterPro" id="IPR004556">
    <property type="entry name" value="HemK-like"/>
</dbReference>
<comment type="similarity">
    <text evidence="5">Belongs to the protein N5-glutamine methyltransferase family. PrmC subfamily.</text>
</comment>
<dbReference type="NCBIfam" id="TIGR03534">
    <property type="entry name" value="RF_mod_PrmC"/>
    <property type="match status" value="1"/>
</dbReference>
<dbReference type="NCBIfam" id="TIGR00536">
    <property type="entry name" value="hemK_fam"/>
    <property type="match status" value="1"/>
</dbReference>
<evidence type="ECO:0000256" key="2">
    <source>
        <dbReference type="ARBA" id="ARBA00022679"/>
    </source>
</evidence>
<feature type="domain" description="Release factor glutamine methyltransferase N-terminal" evidence="7">
    <location>
        <begin position="11"/>
        <end position="81"/>
    </location>
</feature>
<dbReference type="InterPro" id="IPR029063">
    <property type="entry name" value="SAM-dependent_MTases_sf"/>
</dbReference>
<dbReference type="PANTHER" id="PTHR18895:SF74">
    <property type="entry name" value="MTRF1L RELEASE FACTOR GLUTAMINE METHYLTRANSFERASE"/>
    <property type="match status" value="1"/>
</dbReference>
<dbReference type="PROSITE" id="PS00092">
    <property type="entry name" value="N6_MTASE"/>
    <property type="match status" value="1"/>
</dbReference>
<dbReference type="SUPFAM" id="SSF53335">
    <property type="entry name" value="S-adenosyl-L-methionine-dependent methyltransferases"/>
    <property type="match status" value="1"/>
</dbReference>
<feature type="binding site" evidence="5">
    <location>
        <position position="158"/>
    </location>
    <ligand>
        <name>S-adenosyl-L-methionine</name>
        <dbReference type="ChEBI" id="CHEBI:59789"/>
    </ligand>
</feature>
<dbReference type="Gene3D" id="3.40.50.150">
    <property type="entry name" value="Vaccinia Virus protein VP39"/>
    <property type="match status" value="1"/>
</dbReference>
<comment type="caution">
    <text evidence="5">Lacks conserved residue(s) required for the propagation of feature annotation.</text>
</comment>
<dbReference type="CDD" id="cd02440">
    <property type="entry name" value="AdoMet_MTases"/>
    <property type="match status" value="1"/>
</dbReference>
<dbReference type="InterPro" id="IPR007848">
    <property type="entry name" value="Small_mtfrase_dom"/>
</dbReference>
<dbReference type="HAMAP" id="MF_02126">
    <property type="entry name" value="RF_methyltr_PrmC"/>
    <property type="match status" value="1"/>
</dbReference>
<proteinExistence type="inferred from homology"/>
<name>A0A9D2TKF1_9FIRM</name>
<dbReference type="GO" id="GO:0102559">
    <property type="term" value="F:peptide chain release factor N(5)-glutamine methyltransferase activity"/>
    <property type="evidence" value="ECO:0007669"/>
    <property type="project" value="UniProtKB-EC"/>
</dbReference>
<evidence type="ECO:0000256" key="3">
    <source>
        <dbReference type="ARBA" id="ARBA00022691"/>
    </source>
</evidence>
<evidence type="ECO:0000313" key="9">
    <source>
        <dbReference type="Proteomes" id="UP000823902"/>
    </source>
</evidence>
<dbReference type="GO" id="GO:0032259">
    <property type="term" value="P:methylation"/>
    <property type="evidence" value="ECO:0007669"/>
    <property type="project" value="UniProtKB-KW"/>
</dbReference>
<dbReference type="AlphaFoldDB" id="A0A9D2TKF1"/>
<evidence type="ECO:0000256" key="4">
    <source>
        <dbReference type="ARBA" id="ARBA00048391"/>
    </source>
</evidence>
<sequence length="294" mass="33270">MNSGDKCSLEQAYRQGMEKLKNAGVPEAELDAWYLLEYVTGIGRASYYADPDLKMPAEQKTKYDKCIEVRSRRVPLQHITGEQEFMGLSFHVNEDVLIPRQDTEILVETALELLDREKDVFQRERGTIRLLDLCTGSGCILLSVLHYAKCRMEGTGSDLSTRALTVAEGNAQRLGIAAEFIESDLFNDISGRFSMILSNPPYIRSSEIAGLQDEVRLYDPIEALDGRADGLYFYRRIIAESPAYLEDGGYLLFEIGHDQAADVTEMLRRQGFDEIRVKKDLAGLDRVVYGRYIK</sequence>
<dbReference type="InterPro" id="IPR019874">
    <property type="entry name" value="RF_methyltr_PrmC"/>
</dbReference>
<feature type="binding site" evidence="5">
    <location>
        <begin position="199"/>
        <end position="202"/>
    </location>
    <ligand>
        <name>substrate</name>
    </ligand>
</feature>
<evidence type="ECO:0000256" key="1">
    <source>
        <dbReference type="ARBA" id="ARBA00022603"/>
    </source>
</evidence>
<dbReference type="InterPro" id="IPR040758">
    <property type="entry name" value="PrmC_N"/>
</dbReference>
<keyword evidence="3 5" id="KW-0949">S-adenosyl-L-methionine</keyword>
<accession>A0A9D2TKF1</accession>
<organism evidence="8 9">
    <name type="scientific">Candidatus Mediterraneibacter faecavium</name>
    <dbReference type="NCBI Taxonomy" id="2838668"/>
    <lineage>
        <taxon>Bacteria</taxon>
        <taxon>Bacillati</taxon>
        <taxon>Bacillota</taxon>
        <taxon>Clostridia</taxon>
        <taxon>Lachnospirales</taxon>
        <taxon>Lachnospiraceae</taxon>
        <taxon>Mediterraneibacter</taxon>
    </lineage>
</organism>
<dbReference type="Pfam" id="PF17827">
    <property type="entry name" value="PrmC_N"/>
    <property type="match status" value="1"/>
</dbReference>
<feature type="binding site" evidence="5">
    <location>
        <position position="199"/>
    </location>
    <ligand>
        <name>S-adenosyl-L-methionine</name>
        <dbReference type="ChEBI" id="CHEBI:59789"/>
    </ligand>
</feature>
<dbReference type="EMBL" id="DWVY01000001">
    <property type="protein sequence ID" value="HJC73344.1"/>
    <property type="molecule type" value="Genomic_DNA"/>
</dbReference>
<dbReference type="Pfam" id="PF05175">
    <property type="entry name" value="MTS"/>
    <property type="match status" value="1"/>
</dbReference>
<comment type="function">
    <text evidence="5">Methylates the class 1 translation termination release factors RF1/PrfA and RF2/PrfB on the glutamine residue of the universally conserved GGQ motif.</text>
</comment>
<dbReference type="Proteomes" id="UP000823902">
    <property type="component" value="Unassembled WGS sequence"/>
</dbReference>
<protein>
    <recommendedName>
        <fullName evidence="5">Release factor glutamine methyltransferase</fullName>
        <shortName evidence="5">RF MTase</shortName>
        <ecNumber evidence="5">2.1.1.297</ecNumber>
    </recommendedName>
    <alternativeName>
        <fullName evidence="5">N5-glutamine methyltransferase PrmC</fullName>
    </alternativeName>
    <alternativeName>
        <fullName evidence="5">Protein-(glutamine-N5) MTase PrmC</fullName>
    </alternativeName>
    <alternativeName>
        <fullName evidence="5">Protein-glutamine N-methyltransferase PrmC</fullName>
    </alternativeName>
</protein>
<dbReference type="EC" id="2.1.1.297" evidence="5"/>
<dbReference type="Gene3D" id="1.10.8.10">
    <property type="entry name" value="DNA helicase RuvA subunit, C-terminal domain"/>
    <property type="match status" value="1"/>
</dbReference>
<gene>
    <name evidence="5 8" type="primary">prmC</name>
    <name evidence="8" type="ORF">H9697_00085</name>
</gene>
<reference evidence="8" key="2">
    <citation type="submission" date="2021-04" db="EMBL/GenBank/DDBJ databases">
        <authorList>
            <person name="Gilroy R."/>
        </authorList>
    </citation>
    <scope>NUCLEOTIDE SEQUENCE</scope>
    <source>
        <strain evidence="8">CHK196-7946</strain>
    </source>
</reference>
<comment type="caution">
    <text evidence="8">The sequence shown here is derived from an EMBL/GenBank/DDBJ whole genome shotgun (WGS) entry which is preliminary data.</text>
</comment>
<evidence type="ECO:0000313" key="8">
    <source>
        <dbReference type="EMBL" id="HJC73344.1"/>
    </source>
</evidence>